<name>A0A6J5NUN5_9CAUD</name>
<evidence type="ECO:0008006" key="3">
    <source>
        <dbReference type="Google" id="ProtNLM"/>
    </source>
</evidence>
<dbReference type="Gene3D" id="2.10.10.20">
    <property type="entry name" value="Carbohydrate-binding module superfamily 5/12"/>
    <property type="match status" value="1"/>
</dbReference>
<protein>
    <recommendedName>
        <fullName evidence="3">Tail fiber protein</fullName>
    </recommendedName>
</protein>
<sequence length="727" mass="72477">MADFPISPVVRRVVYTGSAGTGPYAFTFEILAQTDIDVYIDSALKTLTTDYTVTINSNGTGAVNFVTAPGSTKRITIVGARDITRASDYVTGGDFTAASLNVELDQQTIFNQQNAEALGRAILAPVTDPASINMVLPVQTSRAGKILAFDSNGNPVVGEEIGNWRGNWAAGQAYTVRDLVKDASNANVYRANTAHTSSGTTPISSNADVAKWDLVVDAASAAASASAAAASASAAASSASAASTSASNASTSATNAASSASAASTSASNASTSATNASNSASSASSSASTATTQASNASTSASNAATSATSASNSASTATTQATNASNSASAASTSATNAASSASAASTSASNASTSATNASNSASTATTQATNAASSATASANSATSAAASAASAAALLDNFDDRYLGAKASDPALDNDGNALLLGALYFNTTDGVMKVYTASGWIAASSASVATLATFEFVATSGQTVFSGNDANGSSLSYVAPAIIVTLNGVRLRPGDDYTATNGTSITLVSAAALNDELVVDAFGSFLVANTYTIAQADALLANKLATSAGAVGATNLASDSVTTIKIANNAVTAAKVESGALVGPVFYGRNTSNQAGNGGRLKYAMNSAAIDTHSGFNSGSNRWTVPSGQGGNYVIDVSMFFRVQSGGSINQVLAYIYVNNLEVTYSELDLDGGTSQFYGTVLSHSRGLSLSAGDYVEVFFNCPAATSADARASGVMIQRIR</sequence>
<gene>
    <name evidence="2" type="ORF">UFOVP767_32</name>
</gene>
<proteinExistence type="predicted"/>
<accession>A0A6J5NUN5</accession>
<dbReference type="EMBL" id="LR796714">
    <property type="protein sequence ID" value="CAB4160745.1"/>
    <property type="molecule type" value="Genomic_DNA"/>
</dbReference>
<organism evidence="2">
    <name type="scientific">uncultured Caudovirales phage</name>
    <dbReference type="NCBI Taxonomy" id="2100421"/>
    <lineage>
        <taxon>Viruses</taxon>
        <taxon>Duplodnaviria</taxon>
        <taxon>Heunggongvirae</taxon>
        <taxon>Uroviricota</taxon>
        <taxon>Caudoviricetes</taxon>
        <taxon>Peduoviridae</taxon>
        <taxon>Maltschvirus</taxon>
        <taxon>Maltschvirus maltsch</taxon>
    </lineage>
</organism>
<reference evidence="2" key="1">
    <citation type="submission" date="2020-04" db="EMBL/GenBank/DDBJ databases">
        <authorList>
            <person name="Chiriac C."/>
            <person name="Salcher M."/>
            <person name="Ghai R."/>
            <person name="Kavagutti S V."/>
        </authorList>
    </citation>
    <scope>NUCLEOTIDE SEQUENCE</scope>
</reference>
<feature type="region of interest" description="Disordered" evidence="1">
    <location>
        <begin position="264"/>
        <end position="318"/>
    </location>
</feature>
<evidence type="ECO:0000313" key="2">
    <source>
        <dbReference type="EMBL" id="CAB4160745.1"/>
    </source>
</evidence>
<evidence type="ECO:0000256" key="1">
    <source>
        <dbReference type="SAM" id="MobiDB-lite"/>
    </source>
</evidence>